<dbReference type="GO" id="GO:0004801">
    <property type="term" value="F:transaldolase activity"/>
    <property type="evidence" value="ECO:0007669"/>
    <property type="project" value="UniProtKB-UniRule"/>
</dbReference>
<comment type="similarity">
    <text evidence="3 9">Belongs to the transaldolase family. Type 3B subfamily.</text>
</comment>
<comment type="subcellular location">
    <subcellularLocation>
        <location evidence="1 9">Cytoplasm</location>
    </subcellularLocation>
</comment>
<dbReference type="UniPathway" id="UPA00115">
    <property type="reaction ID" value="UER00414"/>
</dbReference>
<dbReference type="InterPro" id="IPR013785">
    <property type="entry name" value="Aldolase_TIM"/>
</dbReference>
<dbReference type="PROSITE" id="PS00958">
    <property type="entry name" value="TRANSALDOLASE_2"/>
    <property type="match status" value="1"/>
</dbReference>
<keyword evidence="7 9" id="KW-0704">Schiff base</keyword>
<sequence length="238" mass="25544">MSLYGVKPGMKNPNPRQGTADMKFFVDTADVDAIAELNDLGMVDGVTTNPSLILKSGRDILEVTREIAEMVDGPVSAEVVALEADAMIEEGRKLAAIAENIAVKVPLTWDGLKACKVLSGEGRMVNVTLCFSANQALLAAKAGATFISPFIGRLDDINLDGMELIADIRQIYDNYAFDTQILAASIRTVNHAFQSAQIGADVMTAPPSVIKAMASHVLTDKGLEAFMKDWEKTGQKIL</sequence>
<dbReference type="InterPro" id="IPR022999">
    <property type="entry name" value="Transaldolase_3B"/>
</dbReference>
<reference evidence="10 11" key="1">
    <citation type="submission" date="2016-11" db="EMBL/GenBank/DDBJ databases">
        <authorList>
            <person name="Varghese N."/>
            <person name="Submissions S."/>
        </authorList>
    </citation>
    <scope>NUCLEOTIDE SEQUENCE [LARGE SCALE GENOMIC DNA]</scope>
    <source>
        <strain evidence="10 11">DSM 28249</strain>
    </source>
</reference>
<protein>
    <recommendedName>
        <fullName evidence="9">Probable transaldolase</fullName>
        <ecNumber evidence="9">2.2.1.2</ecNumber>
    </recommendedName>
</protein>
<dbReference type="HAMAP" id="MF_00494">
    <property type="entry name" value="Transaldolase_3b"/>
    <property type="match status" value="1"/>
</dbReference>
<dbReference type="GO" id="GO:0016832">
    <property type="term" value="F:aldehyde-lyase activity"/>
    <property type="evidence" value="ECO:0007669"/>
    <property type="project" value="InterPro"/>
</dbReference>
<dbReference type="EMBL" id="FRCB01000001">
    <property type="protein sequence ID" value="SHL31696.1"/>
    <property type="molecule type" value="Genomic_DNA"/>
</dbReference>
<evidence type="ECO:0000256" key="5">
    <source>
        <dbReference type="ARBA" id="ARBA00022679"/>
    </source>
</evidence>
<keyword evidence="4 9" id="KW-0963">Cytoplasm</keyword>
<dbReference type="GO" id="GO:0006098">
    <property type="term" value="P:pentose-phosphate shunt"/>
    <property type="evidence" value="ECO:0007669"/>
    <property type="project" value="UniProtKB-UniRule"/>
</dbReference>
<evidence type="ECO:0000256" key="3">
    <source>
        <dbReference type="ARBA" id="ARBA00005740"/>
    </source>
</evidence>
<keyword evidence="6 9" id="KW-0570">Pentose shunt</keyword>
<evidence type="ECO:0000313" key="10">
    <source>
        <dbReference type="EMBL" id="SHL31696.1"/>
    </source>
</evidence>
<dbReference type="Gene3D" id="3.20.20.70">
    <property type="entry name" value="Aldolase class I"/>
    <property type="match status" value="1"/>
</dbReference>
<dbReference type="EC" id="2.2.1.2" evidence="9"/>
<dbReference type="GO" id="GO:0005737">
    <property type="term" value="C:cytoplasm"/>
    <property type="evidence" value="ECO:0007669"/>
    <property type="project" value="UniProtKB-SubCell"/>
</dbReference>
<dbReference type="InterPro" id="IPR001585">
    <property type="entry name" value="TAL/FSA"/>
</dbReference>
<evidence type="ECO:0000256" key="9">
    <source>
        <dbReference type="HAMAP-Rule" id="MF_00494"/>
    </source>
</evidence>
<dbReference type="InterPro" id="IPR018225">
    <property type="entry name" value="Transaldolase_AS"/>
</dbReference>
<dbReference type="InterPro" id="IPR033919">
    <property type="entry name" value="TSA/FSA_arc/bac"/>
</dbReference>
<evidence type="ECO:0000256" key="2">
    <source>
        <dbReference type="ARBA" id="ARBA00004857"/>
    </source>
</evidence>
<dbReference type="CDD" id="cd00956">
    <property type="entry name" value="Transaldolase_FSA"/>
    <property type="match status" value="1"/>
</dbReference>
<keyword evidence="11" id="KW-1185">Reference proteome</keyword>
<accession>A0A1M6ZMK4</accession>
<evidence type="ECO:0000256" key="7">
    <source>
        <dbReference type="ARBA" id="ARBA00023270"/>
    </source>
</evidence>
<dbReference type="Pfam" id="PF00923">
    <property type="entry name" value="TAL_FSA"/>
    <property type="match status" value="1"/>
</dbReference>
<dbReference type="FunFam" id="3.20.20.70:FF:000018">
    <property type="entry name" value="Probable transaldolase"/>
    <property type="match status" value="1"/>
</dbReference>
<dbReference type="GO" id="GO:0005975">
    <property type="term" value="P:carbohydrate metabolic process"/>
    <property type="evidence" value="ECO:0007669"/>
    <property type="project" value="InterPro"/>
</dbReference>
<evidence type="ECO:0000256" key="4">
    <source>
        <dbReference type="ARBA" id="ARBA00022490"/>
    </source>
</evidence>
<proteinExistence type="inferred from homology"/>
<keyword evidence="5 9" id="KW-0808">Transferase</keyword>
<dbReference type="AlphaFoldDB" id="A0A1M6ZMK4"/>
<gene>
    <name evidence="9" type="primary">tal</name>
    <name evidence="10" type="ORF">SAMN05443432_101116</name>
</gene>
<dbReference type="GO" id="GO:0042182">
    <property type="term" value="P:ketone catabolic process"/>
    <property type="evidence" value="ECO:0007669"/>
    <property type="project" value="UniProtKB-ARBA"/>
</dbReference>
<evidence type="ECO:0000256" key="6">
    <source>
        <dbReference type="ARBA" id="ARBA00023126"/>
    </source>
</evidence>
<evidence type="ECO:0000313" key="11">
    <source>
        <dbReference type="Proteomes" id="UP000322545"/>
    </source>
</evidence>
<dbReference type="InterPro" id="IPR004731">
    <property type="entry name" value="Transaldolase_3B/F6P_aldolase"/>
</dbReference>
<comment type="function">
    <text evidence="9">Transaldolase is important for the balance of metabolites in the pentose-phosphate pathway.</text>
</comment>
<dbReference type="Proteomes" id="UP000322545">
    <property type="component" value="Unassembled WGS sequence"/>
</dbReference>
<feature type="active site" description="Schiff-base intermediate with substrate" evidence="9">
    <location>
        <position position="104"/>
    </location>
</feature>
<organism evidence="10 11">
    <name type="scientific">Roseovarius litoreus</name>
    <dbReference type="NCBI Taxonomy" id="1155722"/>
    <lineage>
        <taxon>Bacteria</taxon>
        <taxon>Pseudomonadati</taxon>
        <taxon>Pseudomonadota</taxon>
        <taxon>Alphaproteobacteria</taxon>
        <taxon>Rhodobacterales</taxon>
        <taxon>Roseobacteraceae</taxon>
        <taxon>Roseovarius</taxon>
    </lineage>
</organism>
<dbReference type="PANTHER" id="PTHR10683">
    <property type="entry name" value="TRANSALDOLASE"/>
    <property type="match status" value="1"/>
</dbReference>
<comment type="pathway">
    <text evidence="2 9">Carbohydrate degradation; pentose phosphate pathway; D-glyceraldehyde 3-phosphate and beta-D-fructose 6-phosphate from D-ribose 5-phosphate and D-xylulose 5-phosphate (non-oxidative stage): step 2/3.</text>
</comment>
<dbReference type="NCBIfam" id="TIGR00875">
    <property type="entry name" value="fsa_talC_mipB"/>
    <property type="match status" value="1"/>
</dbReference>
<evidence type="ECO:0000256" key="1">
    <source>
        <dbReference type="ARBA" id="ARBA00004496"/>
    </source>
</evidence>
<name>A0A1M6ZMK4_9RHOB</name>
<dbReference type="PANTHER" id="PTHR10683:SF40">
    <property type="entry name" value="FRUCTOSE-6-PHOSPHATE ALDOLASE 1-RELATED"/>
    <property type="match status" value="1"/>
</dbReference>
<dbReference type="SUPFAM" id="SSF51569">
    <property type="entry name" value="Aldolase"/>
    <property type="match status" value="1"/>
</dbReference>
<comment type="catalytic activity">
    <reaction evidence="8 9">
        <text>D-sedoheptulose 7-phosphate + D-glyceraldehyde 3-phosphate = D-erythrose 4-phosphate + beta-D-fructose 6-phosphate</text>
        <dbReference type="Rhea" id="RHEA:17053"/>
        <dbReference type="ChEBI" id="CHEBI:16897"/>
        <dbReference type="ChEBI" id="CHEBI:57483"/>
        <dbReference type="ChEBI" id="CHEBI:57634"/>
        <dbReference type="ChEBI" id="CHEBI:59776"/>
        <dbReference type="EC" id="2.2.1.2"/>
    </reaction>
</comment>
<dbReference type="PROSITE" id="PS01054">
    <property type="entry name" value="TRANSALDOLASE_1"/>
    <property type="match status" value="1"/>
</dbReference>
<evidence type="ECO:0000256" key="8">
    <source>
        <dbReference type="ARBA" id="ARBA00048810"/>
    </source>
</evidence>